<feature type="domain" description="Protein FecR C-terminal" evidence="3">
    <location>
        <begin position="322"/>
        <end position="391"/>
    </location>
</feature>
<keyword evidence="1" id="KW-0812">Transmembrane</keyword>
<reference evidence="4 5" key="1">
    <citation type="submission" date="2020-07" db="EMBL/GenBank/DDBJ databases">
        <title>Bacterium isolated from marine sediment.</title>
        <authorList>
            <person name="Shang D."/>
        </authorList>
    </citation>
    <scope>NUCLEOTIDE SEQUENCE [LARGE SCALE GENOMIC DNA]</scope>
    <source>
        <strain evidence="4 5">F6074</strain>
    </source>
</reference>
<keyword evidence="5" id="KW-1185">Reference proteome</keyword>
<keyword evidence="1" id="KW-1133">Transmembrane helix</keyword>
<dbReference type="EMBL" id="JACGLT010000003">
    <property type="protein sequence ID" value="MBA6152043.1"/>
    <property type="molecule type" value="Genomic_DNA"/>
</dbReference>
<dbReference type="Pfam" id="PF16344">
    <property type="entry name" value="FecR_C"/>
    <property type="match status" value="1"/>
</dbReference>
<name>A0A7W2M3J1_9FLAO</name>
<evidence type="ECO:0000259" key="2">
    <source>
        <dbReference type="Pfam" id="PF04773"/>
    </source>
</evidence>
<dbReference type="InterPro" id="IPR032508">
    <property type="entry name" value="FecR_C"/>
</dbReference>
<dbReference type="InterPro" id="IPR006860">
    <property type="entry name" value="FecR"/>
</dbReference>
<organism evidence="4 5">
    <name type="scientific">Gelidibacter maritimus</name>
    <dbReference type="NCBI Taxonomy" id="2761487"/>
    <lineage>
        <taxon>Bacteria</taxon>
        <taxon>Pseudomonadati</taxon>
        <taxon>Bacteroidota</taxon>
        <taxon>Flavobacteriia</taxon>
        <taxon>Flavobacteriales</taxon>
        <taxon>Flavobacteriaceae</taxon>
        <taxon>Gelidibacter</taxon>
    </lineage>
</organism>
<sequence length="392" mass="44058">MLTPVIENIIVKYLNKEASPSELETLDFWLKDEAHLEIFKSYIKTNHLIDANVLKFDTDTSKKQLLELISKEKKVIRLKTFYRVSSYAAVLLVMLGIGYLFKDQLFVTNGEGSNPPINMVKSTIEIGTDKATLTLEDGSEVVLNKNTSYKTAYANSDGEALVYNDDDVDDESSAEPVYNVLTIPRGGQFFIQLADGTKVWLNSESQLKYPVAFAKGKTREVTLVYGEGYFEVSPSTNHNGDAFIVQSEMQTVEVLGTQFNIKAYKDESDIYTTLVEGKVMVNGAHDNTVLKPGQQSINSPNSSMVVVNADVNMETAWRQGLFSFKEKSLKDIMIVLSRWYDVDIAFANKDLEKIRFKGVLSKEQELEDILSTIKNLKVINAYEITKDAILIK</sequence>
<dbReference type="Gene3D" id="3.55.50.30">
    <property type="match status" value="1"/>
</dbReference>
<proteinExistence type="predicted"/>
<gene>
    <name evidence="4" type="ORF">H3Z82_04820</name>
</gene>
<feature type="transmembrane region" description="Helical" evidence="1">
    <location>
        <begin position="81"/>
        <end position="101"/>
    </location>
</feature>
<keyword evidence="1" id="KW-0472">Membrane</keyword>
<dbReference type="AlphaFoldDB" id="A0A7W2M3J1"/>
<dbReference type="Gene3D" id="2.60.120.1440">
    <property type="match status" value="1"/>
</dbReference>
<dbReference type="GO" id="GO:0016989">
    <property type="term" value="F:sigma factor antagonist activity"/>
    <property type="evidence" value="ECO:0007669"/>
    <property type="project" value="TreeGrafter"/>
</dbReference>
<accession>A0A7W2M3J1</accession>
<dbReference type="PANTHER" id="PTHR30273">
    <property type="entry name" value="PERIPLASMIC SIGNAL SENSOR AND SIGMA FACTOR ACTIVATOR FECR-RELATED"/>
    <property type="match status" value="1"/>
</dbReference>
<dbReference type="PANTHER" id="PTHR30273:SF2">
    <property type="entry name" value="PROTEIN FECR"/>
    <property type="match status" value="1"/>
</dbReference>
<feature type="domain" description="FecR protein" evidence="2">
    <location>
        <begin position="183"/>
        <end position="279"/>
    </location>
</feature>
<evidence type="ECO:0000313" key="5">
    <source>
        <dbReference type="Proteomes" id="UP000541857"/>
    </source>
</evidence>
<dbReference type="Proteomes" id="UP000541857">
    <property type="component" value="Unassembled WGS sequence"/>
</dbReference>
<dbReference type="InterPro" id="IPR012373">
    <property type="entry name" value="Ferrdict_sens_TM"/>
</dbReference>
<comment type="caution">
    <text evidence="4">The sequence shown here is derived from an EMBL/GenBank/DDBJ whole genome shotgun (WGS) entry which is preliminary data.</text>
</comment>
<dbReference type="RefSeq" id="WP_182203123.1">
    <property type="nucleotide sequence ID" value="NZ_JACGLT010000003.1"/>
</dbReference>
<evidence type="ECO:0000313" key="4">
    <source>
        <dbReference type="EMBL" id="MBA6152043.1"/>
    </source>
</evidence>
<protein>
    <submittedName>
        <fullName evidence="4">FecR domain-containing protein</fullName>
    </submittedName>
</protein>
<evidence type="ECO:0000256" key="1">
    <source>
        <dbReference type="SAM" id="Phobius"/>
    </source>
</evidence>
<evidence type="ECO:0000259" key="3">
    <source>
        <dbReference type="Pfam" id="PF16344"/>
    </source>
</evidence>
<dbReference type="Pfam" id="PF04773">
    <property type="entry name" value="FecR"/>
    <property type="match status" value="1"/>
</dbReference>